<organism evidence="1 2">
    <name type="scientific">Rhodococcus triatomae</name>
    <dbReference type="NCBI Taxonomy" id="300028"/>
    <lineage>
        <taxon>Bacteria</taxon>
        <taxon>Bacillati</taxon>
        <taxon>Actinomycetota</taxon>
        <taxon>Actinomycetes</taxon>
        <taxon>Mycobacteriales</taxon>
        <taxon>Nocardiaceae</taxon>
        <taxon>Rhodococcus</taxon>
    </lineage>
</organism>
<dbReference type="AlphaFoldDB" id="A0A1G8SFG9"/>
<evidence type="ECO:0000313" key="1">
    <source>
        <dbReference type="EMBL" id="SDJ27420.1"/>
    </source>
</evidence>
<name>A0A1G8SFG9_9NOCA</name>
<dbReference type="RefSeq" id="WP_246442296.1">
    <property type="nucleotide sequence ID" value="NZ_CP048813.1"/>
</dbReference>
<sequence>MSAIRARICLECTADLDHCHGTLIEHRDALAECTDPECVSLAGERHPLVVSCAEIDGCACESESRIEFLTAS</sequence>
<accession>A0A1G8SFG9</accession>
<evidence type="ECO:0000313" key="2">
    <source>
        <dbReference type="Proteomes" id="UP000183263"/>
    </source>
</evidence>
<reference evidence="1 2" key="1">
    <citation type="submission" date="2016-10" db="EMBL/GenBank/DDBJ databases">
        <authorList>
            <person name="de Groot N.N."/>
        </authorList>
    </citation>
    <scope>NUCLEOTIDE SEQUENCE [LARGE SCALE GENOMIC DNA]</scope>
    <source>
        <strain evidence="1 2">DSM 44892</strain>
    </source>
</reference>
<gene>
    <name evidence="1" type="ORF">SAMN05444695_12114</name>
</gene>
<dbReference type="EMBL" id="FNDN01000021">
    <property type="protein sequence ID" value="SDJ27420.1"/>
    <property type="molecule type" value="Genomic_DNA"/>
</dbReference>
<protein>
    <submittedName>
        <fullName evidence="1">Uncharacterized protein</fullName>
    </submittedName>
</protein>
<dbReference type="Proteomes" id="UP000183263">
    <property type="component" value="Unassembled WGS sequence"/>
</dbReference>
<proteinExistence type="predicted"/>
<keyword evidence="2" id="KW-1185">Reference proteome</keyword>